<dbReference type="GO" id="GO:0003677">
    <property type="term" value="F:DNA binding"/>
    <property type="evidence" value="ECO:0007669"/>
    <property type="project" value="UniProtKB-KW"/>
</dbReference>
<evidence type="ECO:0000256" key="3">
    <source>
        <dbReference type="ARBA" id="ARBA00023125"/>
    </source>
</evidence>
<dbReference type="InterPro" id="IPR036390">
    <property type="entry name" value="WH_DNA-bd_sf"/>
</dbReference>
<dbReference type="Gene3D" id="1.10.10.10">
    <property type="entry name" value="Winged helix-like DNA-binding domain superfamily/Winged helix DNA-binding domain"/>
    <property type="match status" value="1"/>
</dbReference>
<dbReference type="EMBL" id="VTUZ01000066">
    <property type="protein sequence ID" value="KAA0998054.1"/>
    <property type="molecule type" value="Genomic_DNA"/>
</dbReference>
<dbReference type="CDD" id="cd08421">
    <property type="entry name" value="PBP2_LTTR_like_1"/>
    <property type="match status" value="1"/>
</dbReference>
<comment type="caution">
    <text evidence="6">The sequence shown here is derived from an EMBL/GenBank/DDBJ whole genome shotgun (WGS) entry which is preliminary data.</text>
</comment>
<evidence type="ECO:0000259" key="5">
    <source>
        <dbReference type="PROSITE" id="PS50931"/>
    </source>
</evidence>
<dbReference type="InterPro" id="IPR050950">
    <property type="entry name" value="HTH-type_LysR_regulators"/>
</dbReference>
<comment type="similarity">
    <text evidence="1">Belongs to the LysR transcriptional regulatory family.</text>
</comment>
<dbReference type="PANTHER" id="PTHR30419">
    <property type="entry name" value="HTH-TYPE TRANSCRIPTIONAL REGULATOR YBHD"/>
    <property type="match status" value="1"/>
</dbReference>
<keyword evidence="4" id="KW-0804">Transcription</keyword>
<evidence type="ECO:0000256" key="1">
    <source>
        <dbReference type="ARBA" id="ARBA00009437"/>
    </source>
</evidence>
<evidence type="ECO:0000256" key="2">
    <source>
        <dbReference type="ARBA" id="ARBA00023015"/>
    </source>
</evidence>
<dbReference type="SUPFAM" id="SSF53850">
    <property type="entry name" value="Periplasmic binding protein-like II"/>
    <property type="match status" value="1"/>
</dbReference>
<dbReference type="GO" id="GO:0003700">
    <property type="term" value="F:DNA-binding transcription factor activity"/>
    <property type="evidence" value="ECO:0007669"/>
    <property type="project" value="InterPro"/>
</dbReference>
<dbReference type="PANTHER" id="PTHR30419:SF2">
    <property type="entry name" value="LYSR FAMILY TRANSCRIPTIONAL REGULATOR"/>
    <property type="match status" value="1"/>
</dbReference>
<dbReference type="GO" id="GO:0005829">
    <property type="term" value="C:cytosol"/>
    <property type="evidence" value="ECO:0007669"/>
    <property type="project" value="TreeGrafter"/>
</dbReference>
<dbReference type="Pfam" id="PF00126">
    <property type="entry name" value="HTH_1"/>
    <property type="match status" value="1"/>
</dbReference>
<dbReference type="InterPro" id="IPR000847">
    <property type="entry name" value="LysR_HTH_N"/>
</dbReference>
<dbReference type="Proteomes" id="UP000325273">
    <property type="component" value="Unassembled WGS sequence"/>
</dbReference>
<evidence type="ECO:0000256" key="4">
    <source>
        <dbReference type="ARBA" id="ARBA00023163"/>
    </source>
</evidence>
<dbReference type="PROSITE" id="PS50931">
    <property type="entry name" value="HTH_LYSR"/>
    <property type="match status" value="1"/>
</dbReference>
<dbReference type="RefSeq" id="WP_149676275.1">
    <property type="nucleotide sequence ID" value="NZ_VTUZ01000066.1"/>
</dbReference>
<dbReference type="Pfam" id="PF03466">
    <property type="entry name" value="LysR_substrate"/>
    <property type="match status" value="1"/>
</dbReference>
<proteinExistence type="inferred from homology"/>
<dbReference type="InterPro" id="IPR005119">
    <property type="entry name" value="LysR_subst-bd"/>
</dbReference>
<dbReference type="Gene3D" id="3.40.190.290">
    <property type="match status" value="1"/>
</dbReference>
<keyword evidence="7" id="KW-1185">Reference proteome</keyword>
<evidence type="ECO:0000313" key="7">
    <source>
        <dbReference type="Proteomes" id="UP000325273"/>
    </source>
</evidence>
<gene>
    <name evidence="6" type="ORF">FVF58_46325</name>
</gene>
<dbReference type="AlphaFoldDB" id="A0A5B0G3N5"/>
<name>A0A5B0G3N5_9BURK</name>
<organism evidence="6 7">
    <name type="scientific">Paraburkholderia panacisoli</name>
    <dbReference type="NCBI Taxonomy" id="2603818"/>
    <lineage>
        <taxon>Bacteria</taxon>
        <taxon>Pseudomonadati</taxon>
        <taxon>Pseudomonadota</taxon>
        <taxon>Betaproteobacteria</taxon>
        <taxon>Burkholderiales</taxon>
        <taxon>Burkholderiaceae</taxon>
        <taxon>Paraburkholderia</taxon>
    </lineage>
</organism>
<sequence length="302" mass="33377">MKLDPVSLNLFIAVVEEGSIAAAAEREHIAAPAVSKRISALEETLRTTLLTRHHKGTEPTAAGYALLNLSRRAVNYLDDIHKEMLDYASGTRGQVRVFSNISAITQFLPDDLATFLVDHPAVEIRLEERNSLVTLRSVAENAADVGIFTVEPHAEAVETFPYEEDELSVVVRSDHTLAGRKSVRFEETLEWDFVGLRTGSAINTQLTQVANRLQKDFRLRIQVTGYDALCLMVSAGLGIAIAPRNLTKLFVKRLGVTEVPLAESWAHRHLGIAIRNRESLSPAAEALVTHLQARAVSRRTKK</sequence>
<dbReference type="InterPro" id="IPR036388">
    <property type="entry name" value="WH-like_DNA-bd_sf"/>
</dbReference>
<keyword evidence="3" id="KW-0238">DNA-binding</keyword>
<accession>A0A5B0G3N5</accession>
<protein>
    <submittedName>
        <fullName evidence="6">LysR family transcriptional regulator</fullName>
    </submittedName>
</protein>
<evidence type="ECO:0000313" key="6">
    <source>
        <dbReference type="EMBL" id="KAA0998054.1"/>
    </source>
</evidence>
<keyword evidence="2" id="KW-0805">Transcription regulation</keyword>
<dbReference type="SUPFAM" id="SSF46785">
    <property type="entry name" value="Winged helix' DNA-binding domain"/>
    <property type="match status" value="1"/>
</dbReference>
<feature type="domain" description="HTH lysR-type" evidence="5">
    <location>
        <begin position="1"/>
        <end position="60"/>
    </location>
</feature>
<reference evidence="6 7" key="1">
    <citation type="submission" date="2019-08" db="EMBL/GenBank/DDBJ databases">
        <title>Paraburkholderia sp. DCY113.</title>
        <authorList>
            <person name="Kang J."/>
        </authorList>
    </citation>
    <scope>NUCLEOTIDE SEQUENCE [LARGE SCALE GENOMIC DNA]</scope>
    <source>
        <strain evidence="6 7">DCY113</strain>
    </source>
</reference>